<evidence type="ECO:0000313" key="3">
    <source>
        <dbReference type="EnsemblPlants" id="KEH29085"/>
    </source>
</evidence>
<keyword evidence="4" id="KW-1185">Reference proteome</keyword>
<dbReference type="InterPro" id="IPR036188">
    <property type="entry name" value="FAD/NAD-bd_sf"/>
</dbReference>
<reference evidence="3" key="3">
    <citation type="submission" date="2015-04" db="UniProtKB">
        <authorList>
            <consortium name="EnsemblPlants"/>
        </authorList>
    </citation>
    <scope>IDENTIFICATION</scope>
    <source>
        <strain evidence="3">cv. Jemalong A17</strain>
    </source>
</reference>
<sequence>MASMQILWSCNQVNHKGNSKHPYMKSTKIITRKRYNLIRFEGGVVQNFDQEKRKLRVLIAGGGIGGLVLALAAKHRGYEVKVFEKDLSAIRGEGRHRGPIQLMSSALSVLEAIDESVVKKIMEVGCVTGNRINGLADGVSGEWYRVFLGLNQYFVASDVGYGKMQWYAFHGEPPSRGHFPEGKKKKLMDLFGNWCNEVKTLISETPENMILQRDIYDRDIINTWGIGRVTLLGDAAHPMQPNLGLGGCMAIEDCYQLILELDKVGSGFEESQVTSALRRYEKKRIPRVRVLHTASRMASKMLVNYRPYIQFQLWPHSKLTDMQIKHPGVHVARALLKFTLPQFVNWMISGHG</sequence>
<dbReference type="PANTHER" id="PTHR46496:SF6">
    <property type="entry name" value="ZEAXANTHIN EPOXIDASE, CHLOROPLASTIC-LIKE ISOFORM X1"/>
    <property type="match status" value="1"/>
</dbReference>
<dbReference type="InterPro" id="IPR002938">
    <property type="entry name" value="FAD-bd"/>
</dbReference>
<dbReference type="EMBL" id="CM001220">
    <property type="protein sequence ID" value="KEH29085.1"/>
    <property type="molecule type" value="Genomic_DNA"/>
</dbReference>
<evidence type="ECO:0000259" key="1">
    <source>
        <dbReference type="Pfam" id="PF01494"/>
    </source>
</evidence>
<protein>
    <submittedName>
        <fullName evidence="2">Antheraxanthin epoxidase/zeaxanthin epoxidase</fullName>
    </submittedName>
</protein>
<dbReference type="Gene3D" id="3.50.50.60">
    <property type="entry name" value="FAD/NAD(P)-binding domain"/>
    <property type="match status" value="2"/>
</dbReference>
<dbReference type="EnsemblPlants" id="KEH29085">
    <property type="protein sequence ID" value="KEH29085"/>
    <property type="gene ID" value="MTR_4g022850"/>
</dbReference>
<evidence type="ECO:0000313" key="2">
    <source>
        <dbReference type="EMBL" id="KEH29085.1"/>
    </source>
</evidence>
<dbReference type="ExpressionAtlas" id="A0A072UT68">
    <property type="expression patterns" value="differential"/>
</dbReference>
<evidence type="ECO:0000313" key="4">
    <source>
        <dbReference type="Proteomes" id="UP000002051"/>
    </source>
</evidence>
<dbReference type="Proteomes" id="UP000002051">
    <property type="component" value="Chromosome 4"/>
</dbReference>
<dbReference type="AlphaFoldDB" id="A0A072UT68"/>
<dbReference type="GO" id="GO:0071949">
    <property type="term" value="F:FAD binding"/>
    <property type="evidence" value="ECO:0007669"/>
    <property type="project" value="InterPro"/>
</dbReference>
<proteinExistence type="predicted"/>
<accession>A0A072UT68</accession>
<dbReference type="OrthoDB" id="655030at2759"/>
<dbReference type="Pfam" id="PF01494">
    <property type="entry name" value="FAD_binding_3"/>
    <property type="match status" value="1"/>
</dbReference>
<gene>
    <name evidence="3" type="primary">11419279</name>
    <name evidence="2" type="ordered locus">MTR_4g022850</name>
</gene>
<organism evidence="2 4">
    <name type="scientific">Medicago truncatula</name>
    <name type="common">Barrel medic</name>
    <name type="synonym">Medicago tribuloides</name>
    <dbReference type="NCBI Taxonomy" id="3880"/>
    <lineage>
        <taxon>Eukaryota</taxon>
        <taxon>Viridiplantae</taxon>
        <taxon>Streptophyta</taxon>
        <taxon>Embryophyta</taxon>
        <taxon>Tracheophyta</taxon>
        <taxon>Spermatophyta</taxon>
        <taxon>Magnoliopsida</taxon>
        <taxon>eudicotyledons</taxon>
        <taxon>Gunneridae</taxon>
        <taxon>Pentapetalae</taxon>
        <taxon>rosids</taxon>
        <taxon>fabids</taxon>
        <taxon>Fabales</taxon>
        <taxon>Fabaceae</taxon>
        <taxon>Papilionoideae</taxon>
        <taxon>50 kb inversion clade</taxon>
        <taxon>NPAAA clade</taxon>
        <taxon>Hologalegina</taxon>
        <taxon>IRL clade</taxon>
        <taxon>Trifolieae</taxon>
        <taxon>Medicago</taxon>
    </lineage>
</organism>
<reference evidence="2 4" key="2">
    <citation type="journal article" date="2014" name="BMC Genomics">
        <title>An improved genome release (version Mt4.0) for the model legume Medicago truncatula.</title>
        <authorList>
            <person name="Tang H."/>
            <person name="Krishnakumar V."/>
            <person name="Bidwell S."/>
            <person name="Rosen B."/>
            <person name="Chan A."/>
            <person name="Zhou S."/>
            <person name="Gentzbittel L."/>
            <person name="Childs K.L."/>
            <person name="Yandell M."/>
            <person name="Gundlach H."/>
            <person name="Mayer K.F."/>
            <person name="Schwartz D.C."/>
            <person name="Town C.D."/>
        </authorList>
    </citation>
    <scope>GENOME REANNOTATION</scope>
    <source>
        <strain evidence="2">A17</strain>
        <strain evidence="3 4">cv. Jemalong A17</strain>
    </source>
</reference>
<dbReference type="PANTHER" id="PTHR46496">
    <property type="match status" value="1"/>
</dbReference>
<reference evidence="2 4" key="1">
    <citation type="journal article" date="2011" name="Nature">
        <title>The Medicago genome provides insight into the evolution of rhizobial symbioses.</title>
        <authorList>
            <person name="Young N.D."/>
            <person name="Debelle F."/>
            <person name="Oldroyd G.E."/>
            <person name="Geurts R."/>
            <person name="Cannon S.B."/>
            <person name="Udvardi M.K."/>
            <person name="Benedito V.A."/>
            <person name="Mayer K.F."/>
            <person name="Gouzy J."/>
            <person name="Schoof H."/>
            <person name="Van de Peer Y."/>
            <person name="Proost S."/>
            <person name="Cook D.R."/>
            <person name="Meyers B.C."/>
            <person name="Spannagl M."/>
            <person name="Cheung F."/>
            <person name="De Mita S."/>
            <person name="Krishnakumar V."/>
            <person name="Gundlach H."/>
            <person name="Zhou S."/>
            <person name="Mudge J."/>
            <person name="Bharti A.K."/>
            <person name="Murray J.D."/>
            <person name="Naoumkina M.A."/>
            <person name="Rosen B."/>
            <person name="Silverstein K.A."/>
            <person name="Tang H."/>
            <person name="Rombauts S."/>
            <person name="Zhao P.X."/>
            <person name="Zhou P."/>
            <person name="Barbe V."/>
            <person name="Bardou P."/>
            <person name="Bechner M."/>
            <person name="Bellec A."/>
            <person name="Berger A."/>
            <person name="Berges H."/>
            <person name="Bidwell S."/>
            <person name="Bisseling T."/>
            <person name="Choisne N."/>
            <person name="Couloux A."/>
            <person name="Denny R."/>
            <person name="Deshpande S."/>
            <person name="Dai X."/>
            <person name="Doyle J.J."/>
            <person name="Dudez A.M."/>
            <person name="Farmer A.D."/>
            <person name="Fouteau S."/>
            <person name="Franken C."/>
            <person name="Gibelin C."/>
            <person name="Gish J."/>
            <person name="Goldstein S."/>
            <person name="Gonzalez A.J."/>
            <person name="Green P.J."/>
            <person name="Hallab A."/>
            <person name="Hartog M."/>
            <person name="Hua A."/>
            <person name="Humphray S.J."/>
            <person name="Jeong D.H."/>
            <person name="Jing Y."/>
            <person name="Jocker A."/>
            <person name="Kenton S.M."/>
            <person name="Kim D.J."/>
            <person name="Klee K."/>
            <person name="Lai H."/>
            <person name="Lang C."/>
            <person name="Lin S."/>
            <person name="Macmil S.L."/>
            <person name="Magdelenat G."/>
            <person name="Matthews L."/>
            <person name="McCorrison J."/>
            <person name="Monaghan E.L."/>
            <person name="Mun J.H."/>
            <person name="Najar F.Z."/>
            <person name="Nicholson C."/>
            <person name="Noirot C."/>
            <person name="O'Bleness M."/>
            <person name="Paule C.R."/>
            <person name="Poulain J."/>
            <person name="Prion F."/>
            <person name="Qin B."/>
            <person name="Qu C."/>
            <person name="Retzel E.F."/>
            <person name="Riddle C."/>
            <person name="Sallet E."/>
            <person name="Samain S."/>
            <person name="Samson N."/>
            <person name="Sanders I."/>
            <person name="Saurat O."/>
            <person name="Scarpelli C."/>
            <person name="Schiex T."/>
            <person name="Segurens B."/>
            <person name="Severin A.J."/>
            <person name="Sherrier D.J."/>
            <person name="Shi R."/>
            <person name="Sims S."/>
            <person name="Singer S.R."/>
            <person name="Sinharoy S."/>
            <person name="Sterck L."/>
            <person name="Viollet A."/>
            <person name="Wang B.B."/>
            <person name="Wang K."/>
            <person name="Wang M."/>
            <person name="Wang X."/>
            <person name="Warfsmann J."/>
            <person name="Weissenbach J."/>
            <person name="White D.D."/>
            <person name="White J.D."/>
            <person name="Wiley G.B."/>
            <person name="Wincker P."/>
            <person name="Xing Y."/>
            <person name="Yang L."/>
            <person name="Yao Z."/>
            <person name="Ying F."/>
            <person name="Zhai J."/>
            <person name="Zhou L."/>
            <person name="Zuber A."/>
            <person name="Denarie J."/>
            <person name="Dixon R.A."/>
            <person name="May G.D."/>
            <person name="Schwartz D.C."/>
            <person name="Rogers J."/>
            <person name="Quetier F."/>
            <person name="Town C.D."/>
            <person name="Roe B.A."/>
        </authorList>
    </citation>
    <scope>NUCLEOTIDE SEQUENCE [LARGE SCALE GENOMIC DNA]</scope>
    <source>
        <strain evidence="2">A17</strain>
        <strain evidence="3 4">cv. Jemalong A17</strain>
    </source>
</reference>
<feature type="domain" description="FAD-binding" evidence="1">
    <location>
        <begin position="220"/>
        <end position="290"/>
    </location>
</feature>
<dbReference type="SUPFAM" id="SSF51905">
    <property type="entry name" value="FAD/NAD(P)-binding domain"/>
    <property type="match status" value="1"/>
</dbReference>
<name>A0A072UT68_MEDTR</name>